<proteinExistence type="predicted"/>
<dbReference type="EMBL" id="CAKOGP040001881">
    <property type="protein sequence ID" value="CAJ1955247.1"/>
    <property type="molecule type" value="Genomic_DNA"/>
</dbReference>
<evidence type="ECO:0000256" key="1">
    <source>
        <dbReference type="SAM" id="SignalP"/>
    </source>
</evidence>
<feature type="signal peptide" evidence="1">
    <location>
        <begin position="1"/>
        <end position="20"/>
    </location>
</feature>
<sequence>MLSKVFSILLLGIVVTRTTAQCTTCFDGSTPNEDRAGCQDIIDVVANLDAGSSECQAKQLEAYQKVCCNSAPSICTVCPDGAAFNAETLVPNPRAGLSDITCADLNGDLNFLDFISTPGICSDTLLQRSATWCGCPNTSRQCTLCSDGSTPANLDRIEKVLYKWDCQFFEFVSSFFSSEECPNLSATGDILSIDAAAFCGCPNTSRPTTCSLCGDGEIIKTETDLGPYTCGELSLSVGYINNLQTCVKEKTSLRDVNGQNFVEMCCFDPSSTGSGASESARYLAFLLSFLALI</sequence>
<dbReference type="Proteomes" id="UP001295423">
    <property type="component" value="Unassembled WGS sequence"/>
</dbReference>
<protein>
    <submittedName>
        <fullName evidence="2">Uncharacterized protein</fullName>
    </submittedName>
</protein>
<comment type="caution">
    <text evidence="2">The sequence shown here is derived from an EMBL/GenBank/DDBJ whole genome shotgun (WGS) entry which is preliminary data.</text>
</comment>
<feature type="chain" id="PRO_5042021521" evidence="1">
    <location>
        <begin position="21"/>
        <end position="293"/>
    </location>
</feature>
<reference evidence="2" key="1">
    <citation type="submission" date="2023-08" db="EMBL/GenBank/DDBJ databases">
        <authorList>
            <person name="Audoor S."/>
            <person name="Bilcke G."/>
        </authorList>
    </citation>
    <scope>NUCLEOTIDE SEQUENCE</scope>
</reference>
<evidence type="ECO:0000313" key="2">
    <source>
        <dbReference type="EMBL" id="CAJ1955247.1"/>
    </source>
</evidence>
<evidence type="ECO:0000313" key="3">
    <source>
        <dbReference type="Proteomes" id="UP001295423"/>
    </source>
</evidence>
<name>A0AAD2FZ82_9STRA</name>
<keyword evidence="1" id="KW-0732">Signal</keyword>
<dbReference type="AlphaFoldDB" id="A0AAD2FZ82"/>
<keyword evidence="3" id="KW-1185">Reference proteome</keyword>
<organism evidence="2 3">
    <name type="scientific">Cylindrotheca closterium</name>
    <dbReference type="NCBI Taxonomy" id="2856"/>
    <lineage>
        <taxon>Eukaryota</taxon>
        <taxon>Sar</taxon>
        <taxon>Stramenopiles</taxon>
        <taxon>Ochrophyta</taxon>
        <taxon>Bacillariophyta</taxon>
        <taxon>Bacillariophyceae</taxon>
        <taxon>Bacillariophycidae</taxon>
        <taxon>Bacillariales</taxon>
        <taxon>Bacillariaceae</taxon>
        <taxon>Cylindrotheca</taxon>
    </lineage>
</organism>
<accession>A0AAD2FZ82</accession>
<gene>
    <name evidence="2" type="ORF">CYCCA115_LOCUS15657</name>
</gene>